<name>A0A2S2PB98_SCHGA</name>
<dbReference type="Gene3D" id="3.30.710.10">
    <property type="entry name" value="Potassium Channel Kv1.1, Chain A"/>
    <property type="match status" value="1"/>
</dbReference>
<dbReference type="AlphaFoldDB" id="A0A2S2PB98"/>
<keyword evidence="3" id="KW-0009">Actin-binding</keyword>
<accession>A0A2S2PB98</accession>
<organism evidence="5">
    <name type="scientific">Schizaphis graminum</name>
    <name type="common">Green bug aphid</name>
    <dbReference type="NCBI Taxonomy" id="13262"/>
    <lineage>
        <taxon>Eukaryota</taxon>
        <taxon>Metazoa</taxon>
        <taxon>Ecdysozoa</taxon>
        <taxon>Arthropoda</taxon>
        <taxon>Hexapoda</taxon>
        <taxon>Insecta</taxon>
        <taxon>Pterygota</taxon>
        <taxon>Neoptera</taxon>
        <taxon>Paraneoptera</taxon>
        <taxon>Hemiptera</taxon>
        <taxon>Sternorrhyncha</taxon>
        <taxon>Aphidomorpha</taxon>
        <taxon>Aphidoidea</taxon>
        <taxon>Aphididae</taxon>
        <taxon>Aphidini</taxon>
        <taxon>Schizaphis</taxon>
    </lineage>
</organism>
<dbReference type="EMBL" id="GGMR01014101">
    <property type="protein sequence ID" value="MBY26720.1"/>
    <property type="molecule type" value="Transcribed_RNA"/>
</dbReference>
<dbReference type="Pfam" id="PF00651">
    <property type="entry name" value="BTB"/>
    <property type="match status" value="1"/>
</dbReference>
<dbReference type="PANTHER" id="PTHR24412:SF480">
    <property type="entry name" value="KELCH-LIKE PROTEIN 8"/>
    <property type="match status" value="1"/>
</dbReference>
<proteinExistence type="predicted"/>
<dbReference type="InterPro" id="IPR011333">
    <property type="entry name" value="SKP1/BTB/POZ_sf"/>
</dbReference>
<gene>
    <name evidence="5" type="primary">KBTBD8_0</name>
    <name evidence="5" type="ORF">g.15130</name>
</gene>
<evidence type="ECO:0000313" key="5">
    <source>
        <dbReference type="EMBL" id="MBY26720.1"/>
    </source>
</evidence>
<dbReference type="CDD" id="cd18186">
    <property type="entry name" value="BTB_POZ_ZBTB_KLHL-like"/>
    <property type="match status" value="1"/>
</dbReference>
<dbReference type="Gene3D" id="2.120.10.80">
    <property type="entry name" value="Kelch-type beta propeller"/>
    <property type="match status" value="1"/>
</dbReference>
<dbReference type="SMART" id="SM00225">
    <property type="entry name" value="BTB"/>
    <property type="match status" value="1"/>
</dbReference>
<sequence length="384" mass="44796">MNNMEEINTDDQLVTIHFDDDADVELNKSYLIQHSAYFQAMFSGHFVESQTGHRIHIRDISYDGFMKVIDSLKSNKVVFNGIEDILLILEVSQLLQFSFIIFESIKIIKEKYLFTNHAIDVFPEVSKLGLQNLLDKSRAYILYNFTTILKKNKVGFLKLNEKDLQSLLNSNSLNVANEKDVYDLIIDWCFSNDDFNFEYELAVSCVHFNSMSKEELECCISKTKNSILQDVIKPYIDISRENQDTVSLIRPIRCIPYVLCAVKNEDDGHAFIYRWDWSCMQFTKFLRLDPLPLDTTGYHVFIKDLDVYVLAGEIAFGRGMWNKEGWKYNLLTENWKRLQDFHPSTRRHGVGYFCGDNLYLIGGLTKHRLPNQVIEHYSYDTGKL</sequence>
<dbReference type="PROSITE" id="PS50097">
    <property type="entry name" value="BTB"/>
    <property type="match status" value="1"/>
</dbReference>
<evidence type="ECO:0000259" key="4">
    <source>
        <dbReference type="PROSITE" id="PS50097"/>
    </source>
</evidence>
<keyword evidence="2" id="KW-0677">Repeat</keyword>
<dbReference type="Gene3D" id="1.25.40.420">
    <property type="match status" value="1"/>
</dbReference>
<reference evidence="5" key="1">
    <citation type="submission" date="2018-04" db="EMBL/GenBank/DDBJ databases">
        <title>Transcriptome of Schizaphis graminum biotype I.</title>
        <authorList>
            <person name="Scully E.D."/>
            <person name="Geib S.M."/>
            <person name="Palmer N.A."/>
            <person name="Koch K."/>
            <person name="Bradshaw J."/>
            <person name="Heng-Moss T."/>
            <person name="Sarath G."/>
        </authorList>
    </citation>
    <scope>NUCLEOTIDE SEQUENCE</scope>
</reference>
<dbReference type="Pfam" id="PF07707">
    <property type="entry name" value="BACK"/>
    <property type="match status" value="1"/>
</dbReference>
<dbReference type="InterPro" id="IPR011705">
    <property type="entry name" value="BACK"/>
</dbReference>
<dbReference type="SMART" id="SM00875">
    <property type="entry name" value="BACK"/>
    <property type="match status" value="1"/>
</dbReference>
<dbReference type="InterPro" id="IPR000210">
    <property type="entry name" value="BTB/POZ_dom"/>
</dbReference>
<dbReference type="InterPro" id="IPR015915">
    <property type="entry name" value="Kelch-typ_b-propeller"/>
</dbReference>
<feature type="domain" description="BTB" evidence="4">
    <location>
        <begin position="10"/>
        <end position="81"/>
    </location>
</feature>
<evidence type="ECO:0000256" key="2">
    <source>
        <dbReference type="ARBA" id="ARBA00022737"/>
    </source>
</evidence>
<keyword evidence="1" id="KW-0880">Kelch repeat</keyword>
<dbReference type="SUPFAM" id="SSF54695">
    <property type="entry name" value="POZ domain"/>
    <property type="match status" value="1"/>
</dbReference>
<evidence type="ECO:0000256" key="3">
    <source>
        <dbReference type="ARBA" id="ARBA00023203"/>
    </source>
</evidence>
<dbReference type="PANTHER" id="PTHR24412">
    <property type="entry name" value="KELCH PROTEIN"/>
    <property type="match status" value="1"/>
</dbReference>
<dbReference type="SUPFAM" id="SSF117281">
    <property type="entry name" value="Kelch motif"/>
    <property type="match status" value="1"/>
</dbReference>
<evidence type="ECO:0000256" key="1">
    <source>
        <dbReference type="ARBA" id="ARBA00022441"/>
    </source>
</evidence>
<protein>
    <submittedName>
        <fullName evidence="5">Kelch repeat and BTB domain-containing protein 8</fullName>
    </submittedName>
</protein>